<keyword evidence="3" id="KW-1185">Reference proteome</keyword>
<dbReference type="OrthoDB" id="3044755at2759"/>
<dbReference type="AlphaFoldDB" id="A0A369J8W7"/>
<protein>
    <submittedName>
        <fullName evidence="2">Uncharacterized protein</fullName>
    </submittedName>
</protein>
<evidence type="ECO:0000313" key="2">
    <source>
        <dbReference type="EMBL" id="RDB16875.1"/>
    </source>
</evidence>
<organism evidence="2 3">
    <name type="scientific">Hypsizygus marmoreus</name>
    <name type="common">White beech mushroom</name>
    <name type="synonym">Agaricus marmoreus</name>
    <dbReference type="NCBI Taxonomy" id="39966"/>
    <lineage>
        <taxon>Eukaryota</taxon>
        <taxon>Fungi</taxon>
        <taxon>Dikarya</taxon>
        <taxon>Basidiomycota</taxon>
        <taxon>Agaricomycotina</taxon>
        <taxon>Agaricomycetes</taxon>
        <taxon>Agaricomycetidae</taxon>
        <taxon>Agaricales</taxon>
        <taxon>Tricholomatineae</taxon>
        <taxon>Lyophyllaceae</taxon>
        <taxon>Hypsizygus</taxon>
    </lineage>
</organism>
<reference evidence="2" key="1">
    <citation type="submission" date="2018-04" db="EMBL/GenBank/DDBJ databases">
        <title>Whole genome sequencing of Hypsizygus marmoreus.</title>
        <authorList>
            <person name="Choi I.-G."/>
            <person name="Min B."/>
            <person name="Kim J.-G."/>
            <person name="Kim S."/>
            <person name="Oh Y.-L."/>
            <person name="Kong W.-S."/>
            <person name="Park H."/>
            <person name="Jeong J."/>
            <person name="Song E.-S."/>
        </authorList>
    </citation>
    <scope>NUCLEOTIDE SEQUENCE [LARGE SCALE GENOMIC DNA]</scope>
    <source>
        <strain evidence="2">51987-8</strain>
    </source>
</reference>
<comment type="caution">
    <text evidence="2">The sequence shown here is derived from an EMBL/GenBank/DDBJ whole genome shotgun (WGS) entry which is preliminary data.</text>
</comment>
<gene>
    <name evidence="2" type="ORF">Hypma_002441</name>
</gene>
<proteinExistence type="predicted"/>
<feature type="compositionally biased region" description="Pro residues" evidence="1">
    <location>
        <begin position="542"/>
        <end position="554"/>
    </location>
</feature>
<dbReference type="Proteomes" id="UP000076154">
    <property type="component" value="Unassembled WGS sequence"/>
</dbReference>
<evidence type="ECO:0000256" key="1">
    <source>
        <dbReference type="SAM" id="MobiDB-lite"/>
    </source>
</evidence>
<sequence length="588" mass="66488">MSLRRSLRLSNRSLHRKLYCNTECMFLVLDYCDWPTLTAVSHVDRAGRNRVRKLIYWQIRRALHFFLPGHHHAALLAVLSEQSAYIFGAVAWAIMADNRLRVSPNWPTNMHIATPVNTMEAWDPKLAPMGYRQMFVASCNQYAAAIRKVVKRIGVFVNREQGTVVTVFESHAASLEVILSCQKTSDMCILTPTRLFSFYPALQTKNQAILCRSVPLSGRKVWWKPNIISFPPDRPCGMACPTVLRSTRHLKGIAELAWGGLDNQLDVAGNMLMNVITRSVHTIHPNIDSRKVYNKVYFLNKKGSRVWLYAVTVFTAQRYPYFGLHTRIVDDLSNLVDGTVAGRDIPVSGLQETNHWLSANAHNVWVNDDFRSDFLMITDARKTQVLCQIEREEITVVHDPESMFTELKLFTLYLTITVSTDLEIRSHSPHMSALSPRALFDTYVAGLLIANNILGIHHIDDGLRSYLALPTRCKPVKKNLHFANAPIYVYKVHYSFKDDICLQTYIDTRLCCIGGCTLASLESVDPAFHETMKNPAPASSRFPPPPPSTPAPPFPHPPAVSRILSPVNVVLHDLMSYYVLMTNIFIGS</sequence>
<feature type="region of interest" description="Disordered" evidence="1">
    <location>
        <begin position="533"/>
        <end position="554"/>
    </location>
</feature>
<dbReference type="InParanoid" id="A0A369J8W7"/>
<dbReference type="EMBL" id="LUEZ02000122">
    <property type="protein sequence ID" value="RDB16875.1"/>
    <property type="molecule type" value="Genomic_DNA"/>
</dbReference>
<name>A0A369J8W7_HYPMA</name>
<accession>A0A369J8W7</accession>
<evidence type="ECO:0000313" key="3">
    <source>
        <dbReference type="Proteomes" id="UP000076154"/>
    </source>
</evidence>